<keyword evidence="4" id="KW-0808">Transferase</keyword>
<dbReference type="Gene3D" id="1.20.5.1930">
    <property type="match status" value="1"/>
</dbReference>
<keyword evidence="9" id="KW-0175">Coiled coil</keyword>
<protein>
    <recommendedName>
        <fullName evidence="2">histidine kinase</fullName>
        <ecNumber evidence="2">2.7.13.3</ecNumber>
    </recommendedName>
</protein>
<dbReference type="InterPro" id="IPR036890">
    <property type="entry name" value="HATPase_C_sf"/>
</dbReference>
<organism evidence="12 13">
    <name type="scientific">Pedobacter westerhofensis</name>
    <dbReference type="NCBI Taxonomy" id="425512"/>
    <lineage>
        <taxon>Bacteria</taxon>
        <taxon>Pseudomonadati</taxon>
        <taxon>Bacteroidota</taxon>
        <taxon>Sphingobacteriia</taxon>
        <taxon>Sphingobacteriales</taxon>
        <taxon>Sphingobacteriaceae</taxon>
        <taxon>Pedobacter</taxon>
    </lineage>
</organism>
<keyword evidence="10" id="KW-0472">Membrane</keyword>
<feature type="domain" description="Signal transduction histidine kinase subgroup 3 dimerisation and phosphoacceptor" evidence="11">
    <location>
        <begin position="66"/>
        <end position="122"/>
    </location>
</feature>
<dbReference type="Gene3D" id="3.30.565.10">
    <property type="entry name" value="Histidine kinase-like ATPase, C-terminal domain"/>
    <property type="match status" value="1"/>
</dbReference>
<reference evidence="12 13" key="1">
    <citation type="submission" date="2017-05" db="EMBL/GenBank/DDBJ databases">
        <authorList>
            <person name="Varghese N."/>
            <person name="Submissions S."/>
        </authorList>
    </citation>
    <scope>NUCLEOTIDE SEQUENCE [LARGE SCALE GENOMIC DNA]</scope>
    <source>
        <strain evidence="12 13">DSM 19036</strain>
    </source>
</reference>
<comment type="catalytic activity">
    <reaction evidence="1">
        <text>ATP + protein L-histidine = ADP + protein N-phospho-L-histidine.</text>
        <dbReference type="EC" id="2.7.13.3"/>
    </reaction>
</comment>
<keyword evidence="10" id="KW-0812">Transmembrane</keyword>
<evidence type="ECO:0000256" key="7">
    <source>
        <dbReference type="ARBA" id="ARBA00022840"/>
    </source>
</evidence>
<evidence type="ECO:0000256" key="3">
    <source>
        <dbReference type="ARBA" id="ARBA00022553"/>
    </source>
</evidence>
<keyword evidence="13" id="KW-1185">Reference proteome</keyword>
<evidence type="ECO:0000313" key="13">
    <source>
        <dbReference type="Proteomes" id="UP000320300"/>
    </source>
</evidence>
<feature type="transmembrane region" description="Helical" evidence="10">
    <location>
        <begin position="12"/>
        <end position="33"/>
    </location>
</feature>
<dbReference type="Pfam" id="PF07730">
    <property type="entry name" value="HisKA_3"/>
    <property type="match status" value="1"/>
</dbReference>
<dbReference type="PANTHER" id="PTHR24421">
    <property type="entry name" value="NITRATE/NITRITE SENSOR PROTEIN NARX-RELATED"/>
    <property type="match status" value="1"/>
</dbReference>
<dbReference type="InterPro" id="IPR050482">
    <property type="entry name" value="Sensor_HK_TwoCompSys"/>
</dbReference>
<dbReference type="GO" id="GO:0046983">
    <property type="term" value="F:protein dimerization activity"/>
    <property type="evidence" value="ECO:0007669"/>
    <property type="project" value="InterPro"/>
</dbReference>
<dbReference type="GO" id="GO:0000155">
    <property type="term" value="F:phosphorelay sensor kinase activity"/>
    <property type="evidence" value="ECO:0007669"/>
    <property type="project" value="InterPro"/>
</dbReference>
<evidence type="ECO:0000256" key="10">
    <source>
        <dbReference type="SAM" id="Phobius"/>
    </source>
</evidence>
<keyword evidence="6 12" id="KW-0418">Kinase</keyword>
<evidence type="ECO:0000259" key="11">
    <source>
        <dbReference type="Pfam" id="PF07730"/>
    </source>
</evidence>
<keyword evidence="3" id="KW-0597">Phosphoprotein</keyword>
<dbReference type="PANTHER" id="PTHR24421:SF10">
    <property type="entry name" value="NITRATE_NITRITE SENSOR PROTEIN NARQ"/>
    <property type="match status" value="1"/>
</dbReference>
<dbReference type="InterPro" id="IPR011712">
    <property type="entry name" value="Sig_transdc_His_kin_sub3_dim/P"/>
</dbReference>
<dbReference type="GO" id="GO:0016020">
    <property type="term" value="C:membrane"/>
    <property type="evidence" value="ECO:0007669"/>
    <property type="project" value="InterPro"/>
</dbReference>
<keyword evidence="7" id="KW-0067">ATP-binding</keyword>
<proteinExistence type="predicted"/>
<dbReference type="Proteomes" id="UP000320300">
    <property type="component" value="Unassembled WGS sequence"/>
</dbReference>
<dbReference type="SUPFAM" id="SSF55874">
    <property type="entry name" value="ATPase domain of HSP90 chaperone/DNA topoisomerase II/histidine kinase"/>
    <property type="match status" value="1"/>
</dbReference>
<keyword evidence="8" id="KW-0902">Two-component regulatory system</keyword>
<name>A0A521E4V4_9SPHI</name>
<evidence type="ECO:0000256" key="9">
    <source>
        <dbReference type="SAM" id="Coils"/>
    </source>
</evidence>
<accession>A0A521E4V4</accession>
<evidence type="ECO:0000256" key="5">
    <source>
        <dbReference type="ARBA" id="ARBA00022741"/>
    </source>
</evidence>
<dbReference type="GO" id="GO:0005524">
    <property type="term" value="F:ATP binding"/>
    <property type="evidence" value="ECO:0007669"/>
    <property type="project" value="UniProtKB-KW"/>
</dbReference>
<dbReference type="EMBL" id="FXTN01000007">
    <property type="protein sequence ID" value="SMO78905.1"/>
    <property type="molecule type" value="Genomic_DNA"/>
</dbReference>
<dbReference type="RefSeq" id="WP_185960483.1">
    <property type="nucleotide sequence ID" value="NZ_CBCSJO010000007.1"/>
</dbReference>
<keyword evidence="5" id="KW-0547">Nucleotide-binding</keyword>
<evidence type="ECO:0000256" key="6">
    <source>
        <dbReference type="ARBA" id="ARBA00022777"/>
    </source>
</evidence>
<feature type="coiled-coil region" evidence="9">
    <location>
        <begin position="30"/>
        <end position="58"/>
    </location>
</feature>
<dbReference type="AlphaFoldDB" id="A0A521E4V4"/>
<keyword evidence="10" id="KW-1133">Transmembrane helix</keyword>
<sequence>MDHAESEITFLLFTGTLALLILSVGFTIIYARYVQNTAKQQRELLELEKKHKQELLQNILESVETERTRIARDLHDQIGNTFSVLSLILQRSEDEKVTEAKELISAGLHTTRELVYQIMPPELELLGLRYALEDICYRINKTDSLTAECTIQSDLSDYNSRIQLSLYRIVQELISNTIKHSNASRFTLSCHDLGTETQVIYQDNGTLKNERPPDHRKGYGLKNIESRVELLNGTFDYNFNNGFESRILIKRFYED</sequence>
<evidence type="ECO:0000313" key="12">
    <source>
        <dbReference type="EMBL" id="SMO78905.1"/>
    </source>
</evidence>
<evidence type="ECO:0000256" key="2">
    <source>
        <dbReference type="ARBA" id="ARBA00012438"/>
    </source>
</evidence>
<gene>
    <name evidence="12" type="ORF">SAMN06265348_10728</name>
</gene>
<evidence type="ECO:0000256" key="8">
    <source>
        <dbReference type="ARBA" id="ARBA00023012"/>
    </source>
</evidence>
<evidence type="ECO:0000256" key="4">
    <source>
        <dbReference type="ARBA" id="ARBA00022679"/>
    </source>
</evidence>
<evidence type="ECO:0000256" key="1">
    <source>
        <dbReference type="ARBA" id="ARBA00000085"/>
    </source>
</evidence>
<dbReference type="CDD" id="cd16917">
    <property type="entry name" value="HATPase_UhpB-NarQ-NarX-like"/>
    <property type="match status" value="1"/>
</dbReference>
<dbReference type="EC" id="2.7.13.3" evidence="2"/>